<evidence type="ECO:0000313" key="7">
    <source>
        <dbReference type="EMBL" id="CAN74852.1"/>
    </source>
</evidence>
<proteinExistence type="predicted"/>
<evidence type="ECO:0000256" key="5">
    <source>
        <dbReference type="SAM" id="Phobius"/>
    </source>
</evidence>
<evidence type="ECO:0000256" key="4">
    <source>
        <dbReference type="SAM" id="MobiDB-lite"/>
    </source>
</evidence>
<dbReference type="EMBL" id="AM466912">
    <property type="protein sequence ID" value="CAN74852.1"/>
    <property type="molecule type" value="Genomic_DNA"/>
</dbReference>
<keyword evidence="2 5" id="KW-1133">Transmembrane helix</keyword>
<keyword evidence="3 5" id="KW-0472">Membrane</keyword>
<dbReference type="InterPro" id="IPR012677">
    <property type="entry name" value="Nucleotide-bd_a/b_plait_sf"/>
</dbReference>
<dbReference type="InterPro" id="IPR035979">
    <property type="entry name" value="RBD_domain_sf"/>
</dbReference>
<evidence type="ECO:0000256" key="2">
    <source>
        <dbReference type="ARBA" id="ARBA00022989"/>
    </source>
</evidence>
<organism evidence="7">
    <name type="scientific">Vitis vinifera</name>
    <name type="common">Grape</name>
    <dbReference type="NCBI Taxonomy" id="29760"/>
    <lineage>
        <taxon>Eukaryota</taxon>
        <taxon>Viridiplantae</taxon>
        <taxon>Streptophyta</taxon>
        <taxon>Embryophyta</taxon>
        <taxon>Tracheophyta</taxon>
        <taxon>Spermatophyta</taxon>
        <taxon>Magnoliopsida</taxon>
        <taxon>eudicotyledons</taxon>
        <taxon>Gunneridae</taxon>
        <taxon>Pentapetalae</taxon>
        <taxon>rosids</taxon>
        <taxon>Vitales</taxon>
        <taxon>Vitaceae</taxon>
        <taxon>Viteae</taxon>
        <taxon>Vitis</taxon>
    </lineage>
</organism>
<dbReference type="Gene3D" id="1.20.1560.10">
    <property type="entry name" value="ABC transporter type 1, transmembrane domain"/>
    <property type="match status" value="1"/>
</dbReference>
<keyword evidence="1 5" id="KW-0812">Transmembrane</keyword>
<evidence type="ECO:0000259" key="6">
    <source>
        <dbReference type="Pfam" id="PF00076"/>
    </source>
</evidence>
<evidence type="ECO:0000256" key="3">
    <source>
        <dbReference type="ARBA" id="ARBA00023136"/>
    </source>
</evidence>
<sequence>MQRRYVAVRGASLAGGGFSELVRRYFGEQAAFGEGSRQREKERQLCEFGEQAARKLRGRHLVHFQIALSSPASFMLLRISLLGLLFTYNKDISLIKLNLGAGVYRTKEGKPLVLNINEASRTAPVRLSKKREQLLSRVRLVLVHLGLELEKTDSITSCIFNATNSAACGTLELSHGSKQEVMVIFSSLWASELAIVFLMILLLLVGPLPAGFHSRSRGHGVSCSIRGSRLEYHENDGEGAAASTDQLGNPQADGKLPTRVDGKLVKSFMEEIACVNASGLEKYFNSEGKVVECHLVTNPRTRESRGFGFVTMVVLKRIADLPEILDMINEPPKVHKKHPVTEAYDCLQNQASPCMGAFADGQAAVFKMFGTIHRKPEIDAYDTKGKILENIQEKTEYRYRYMEIQFKHSEHAGYWGYFEVNITYPEVEIDEEGPAKEVKMEGKDEEPISVFNGPKVGNEFEEVMAGQGVYSV</sequence>
<dbReference type="InterPro" id="IPR036640">
    <property type="entry name" value="ABC1_TM_sf"/>
</dbReference>
<accession>A5BPV3</accession>
<dbReference type="InterPro" id="IPR000504">
    <property type="entry name" value="RRM_dom"/>
</dbReference>
<name>A5BPV3_VITVI</name>
<feature type="transmembrane region" description="Helical" evidence="5">
    <location>
        <begin position="181"/>
        <end position="205"/>
    </location>
</feature>
<dbReference type="SUPFAM" id="SSF54928">
    <property type="entry name" value="RNA-binding domain, RBD"/>
    <property type="match status" value="1"/>
</dbReference>
<dbReference type="Gene3D" id="3.30.70.330">
    <property type="match status" value="1"/>
</dbReference>
<gene>
    <name evidence="7" type="ORF">VITISV_008110</name>
</gene>
<dbReference type="GO" id="GO:0005524">
    <property type="term" value="F:ATP binding"/>
    <property type="evidence" value="ECO:0007669"/>
    <property type="project" value="InterPro"/>
</dbReference>
<dbReference type="AlphaFoldDB" id="A5BPV3"/>
<evidence type="ECO:0000256" key="1">
    <source>
        <dbReference type="ARBA" id="ARBA00022692"/>
    </source>
</evidence>
<feature type="domain" description="RRM" evidence="6">
    <location>
        <begin position="278"/>
        <end position="312"/>
    </location>
</feature>
<feature type="region of interest" description="Disordered" evidence="4">
    <location>
        <begin position="235"/>
        <end position="254"/>
    </location>
</feature>
<reference evidence="7" key="1">
    <citation type="journal article" date="2007" name="PLoS ONE">
        <title>The first genome sequence of an elite grapevine cultivar (Pinot noir Vitis vinifera L.): coping with a highly heterozygous genome.</title>
        <authorList>
            <person name="Velasco R."/>
            <person name="Zharkikh A."/>
            <person name="Troggio M."/>
            <person name="Cartwright D.A."/>
            <person name="Cestaro A."/>
            <person name="Pruss D."/>
            <person name="Pindo M."/>
            <person name="FitzGerald L.M."/>
            <person name="Vezzulli S."/>
            <person name="Reid J."/>
            <person name="Malacarne G."/>
            <person name="Iliev D."/>
            <person name="Coppola G."/>
            <person name="Wardell B."/>
            <person name="Micheletti D."/>
            <person name="Macalma T."/>
            <person name="Facci M."/>
            <person name="Mitchell J.T."/>
            <person name="Perazzolli M."/>
            <person name="Eldredge G."/>
            <person name="Gatto P."/>
            <person name="Oyzerski R."/>
            <person name="Moretto M."/>
            <person name="Gutin N."/>
            <person name="Stefanini M."/>
            <person name="Chen Y."/>
            <person name="Segala C."/>
            <person name="Davenport C."/>
            <person name="Dematte L."/>
            <person name="Mraz A."/>
            <person name="Battilana J."/>
            <person name="Stormo K."/>
            <person name="Costa F."/>
            <person name="Tao Q."/>
            <person name="Si-Ammour A."/>
            <person name="Harkins T."/>
            <person name="Lackey A."/>
            <person name="Perbost C."/>
            <person name="Taillon B."/>
            <person name="Stella A."/>
            <person name="Solovyev V."/>
            <person name="Fawcett J.A."/>
            <person name="Sterck L."/>
            <person name="Vandepoele K."/>
            <person name="Grando S.M."/>
            <person name="Toppo S."/>
            <person name="Moser C."/>
            <person name="Lanchbury J."/>
            <person name="Bogden R."/>
            <person name="Skolnick M."/>
            <person name="Sgaramella V."/>
            <person name="Bhatnagar S.K."/>
            <person name="Fontana P."/>
            <person name="Gutin A."/>
            <person name="Van de Peer Y."/>
            <person name="Salamini F."/>
            <person name="Viola R."/>
        </authorList>
    </citation>
    <scope>NUCLEOTIDE SEQUENCE</scope>
</reference>
<dbReference type="GO" id="GO:0016020">
    <property type="term" value="C:membrane"/>
    <property type="evidence" value="ECO:0007669"/>
    <property type="project" value="InterPro"/>
</dbReference>
<protein>
    <recommendedName>
        <fullName evidence="6">RRM domain-containing protein</fullName>
    </recommendedName>
</protein>
<dbReference type="GO" id="GO:0003723">
    <property type="term" value="F:RNA binding"/>
    <property type="evidence" value="ECO:0007669"/>
    <property type="project" value="InterPro"/>
</dbReference>
<dbReference type="Pfam" id="PF00076">
    <property type="entry name" value="RRM_1"/>
    <property type="match status" value="1"/>
</dbReference>